<reference evidence="4 5" key="1">
    <citation type="submission" date="2017-09" db="EMBL/GenBank/DDBJ databases">
        <title>Depth-based differentiation of microbial function through sediment-hosted aquifers and enrichment of novel symbionts in the deep terrestrial subsurface.</title>
        <authorList>
            <person name="Probst A.J."/>
            <person name="Ladd B."/>
            <person name="Jarett J.K."/>
            <person name="Geller-Mcgrath D.E."/>
            <person name="Sieber C.M."/>
            <person name="Emerson J.B."/>
            <person name="Anantharaman K."/>
            <person name="Thomas B.C."/>
            <person name="Malmstrom R."/>
            <person name="Stieglmeier M."/>
            <person name="Klingl A."/>
            <person name="Woyke T."/>
            <person name="Ryan C.M."/>
            <person name="Banfield J.F."/>
        </authorList>
    </citation>
    <scope>NUCLEOTIDE SEQUENCE [LARGE SCALE GENOMIC DNA]</scope>
    <source>
        <strain evidence="4">CG11_big_fil_rev_8_21_14_0_20_39_34</strain>
    </source>
</reference>
<accession>A0A2H0N8X0</accession>
<dbReference type="InterPro" id="IPR051010">
    <property type="entry name" value="BCAA_transport"/>
</dbReference>
<feature type="domain" description="Leucine-binding protein" evidence="3">
    <location>
        <begin position="31"/>
        <end position="353"/>
    </location>
</feature>
<dbReference type="SUPFAM" id="SSF53822">
    <property type="entry name" value="Periplasmic binding protein-like I"/>
    <property type="match status" value="1"/>
</dbReference>
<evidence type="ECO:0000256" key="1">
    <source>
        <dbReference type="ARBA" id="ARBA00010062"/>
    </source>
</evidence>
<comment type="similarity">
    <text evidence="1">Belongs to the leucine-binding protein family.</text>
</comment>
<organism evidence="4 5">
    <name type="scientific">Candidatus Magasanikbacteria bacterium CG11_big_fil_rev_8_21_14_0_20_39_34</name>
    <dbReference type="NCBI Taxonomy" id="1974653"/>
    <lineage>
        <taxon>Bacteria</taxon>
        <taxon>Candidatus Magasanikiibacteriota</taxon>
    </lineage>
</organism>
<dbReference type="Pfam" id="PF13458">
    <property type="entry name" value="Peripla_BP_6"/>
    <property type="match status" value="1"/>
</dbReference>
<dbReference type="Proteomes" id="UP000229600">
    <property type="component" value="Unassembled WGS sequence"/>
</dbReference>
<evidence type="ECO:0000256" key="2">
    <source>
        <dbReference type="ARBA" id="ARBA00022729"/>
    </source>
</evidence>
<dbReference type="AlphaFoldDB" id="A0A2H0N8X0"/>
<evidence type="ECO:0000313" key="4">
    <source>
        <dbReference type="EMBL" id="PIR04585.1"/>
    </source>
</evidence>
<protein>
    <recommendedName>
        <fullName evidence="3">Leucine-binding protein domain-containing protein</fullName>
    </recommendedName>
</protein>
<dbReference type="InterPro" id="IPR028082">
    <property type="entry name" value="Peripla_BP_I"/>
</dbReference>
<comment type="caution">
    <text evidence="4">The sequence shown here is derived from an EMBL/GenBank/DDBJ whole genome shotgun (WGS) entry which is preliminary data.</text>
</comment>
<dbReference type="EMBL" id="PCWN01000001">
    <property type="protein sequence ID" value="PIR04585.1"/>
    <property type="molecule type" value="Genomic_DNA"/>
</dbReference>
<name>A0A2H0N8X0_9BACT</name>
<sequence length="374" mass="41883">MKKIIYPFIFLLAILVFPGCAKEEVDTQQILKVGAILSLTGNGASYGVPAKDAITLALDEFEALNPHKKVEVFFEDSQFDPQTALSALQSLQARDVKYFVSNGSSVSVALKGPVVQKDDFLIEVGAVTPLYKDGEKNTCRLALTADVSGQKVGQFISNKLHAKNIAFLTLNDEYGTAMYHNIKKQLDASGVDTKIAQTLGKDDGDFRTQITKIIAQQDFLDAVVVIPTAGQAERVFKQLQELGWKKPIISDNWTIINQNLHDRSLVEGVYFSNYDWSTDETEADNILQKQFKKNFQEHFHYAPPVIAGNAYDAMWRILDGWNRGKNVPEQLATFIIESKNAEGVTGKLLFDEDCESKRDVRIDQVIDENFEKIY</sequence>
<evidence type="ECO:0000259" key="3">
    <source>
        <dbReference type="Pfam" id="PF13458"/>
    </source>
</evidence>
<proteinExistence type="inferred from homology"/>
<dbReference type="PANTHER" id="PTHR30483:SF6">
    <property type="entry name" value="PERIPLASMIC BINDING PROTEIN OF ABC TRANSPORTER FOR NATURAL AMINO ACIDS"/>
    <property type="match status" value="1"/>
</dbReference>
<dbReference type="PANTHER" id="PTHR30483">
    <property type="entry name" value="LEUCINE-SPECIFIC-BINDING PROTEIN"/>
    <property type="match status" value="1"/>
</dbReference>
<dbReference type="InterPro" id="IPR028081">
    <property type="entry name" value="Leu-bd"/>
</dbReference>
<dbReference type="Gene3D" id="3.40.50.2300">
    <property type="match status" value="2"/>
</dbReference>
<gene>
    <name evidence="4" type="ORF">COV59_00470</name>
</gene>
<keyword evidence="2" id="KW-0732">Signal</keyword>
<evidence type="ECO:0000313" key="5">
    <source>
        <dbReference type="Proteomes" id="UP000229600"/>
    </source>
</evidence>